<dbReference type="GO" id="GO:0000993">
    <property type="term" value="F:RNA polymerase II complex binding"/>
    <property type="evidence" value="ECO:0007669"/>
    <property type="project" value="TreeGrafter"/>
</dbReference>
<protein>
    <recommendedName>
        <fullName evidence="1">Paf1 complex subunit Cdc73 N-terminal domain-containing protein</fullName>
    </recommendedName>
</protein>
<dbReference type="PANTHER" id="PTHR12466">
    <property type="entry name" value="CDC73 DOMAIN PROTEIN"/>
    <property type="match status" value="1"/>
</dbReference>
<evidence type="ECO:0000259" key="1">
    <source>
        <dbReference type="Pfam" id="PF16050"/>
    </source>
</evidence>
<organism evidence="2 3">
    <name type="scientific">Pristionchus mayeri</name>
    <dbReference type="NCBI Taxonomy" id="1317129"/>
    <lineage>
        <taxon>Eukaryota</taxon>
        <taxon>Metazoa</taxon>
        <taxon>Ecdysozoa</taxon>
        <taxon>Nematoda</taxon>
        <taxon>Chromadorea</taxon>
        <taxon>Rhabditida</taxon>
        <taxon>Rhabditina</taxon>
        <taxon>Diplogasteromorpha</taxon>
        <taxon>Diplogasteroidea</taxon>
        <taxon>Neodiplogasteridae</taxon>
        <taxon>Pristionchus</taxon>
    </lineage>
</organism>
<feature type="non-terminal residue" evidence="2">
    <location>
        <position position="1"/>
    </location>
</feature>
<keyword evidence="3" id="KW-1185">Reference proteome</keyword>
<dbReference type="Pfam" id="PF16050">
    <property type="entry name" value="CDC73_N"/>
    <property type="match status" value="1"/>
</dbReference>
<gene>
    <name evidence="2" type="ORF">PMAYCL1PPCAC_28395</name>
</gene>
<evidence type="ECO:0000313" key="2">
    <source>
        <dbReference type="EMBL" id="GMR58200.1"/>
    </source>
</evidence>
<dbReference type="GO" id="GO:0006368">
    <property type="term" value="P:transcription elongation by RNA polymerase II"/>
    <property type="evidence" value="ECO:0007669"/>
    <property type="project" value="InterPro"/>
</dbReference>
<proteinExistence type="predicted"/>
<feature type="domain" description="Paf1 complex subunit Cdc73 N-terminal" evidence="1">
    <location>
        <begin position="4"/>
        <end position="245"/>
    </location>
</feature>
<dbReference type="PANTHER" id="PTHR12466:SF8">
    <property type="entry name" value="PARAFIBROMIN"/>
    <property type="match status" value="1"/>
</dbReference>
<dbReference type="GO" id="GO:0016593">
    <property type="term" value="C:Cdc73/Paf1 complex"/>
    <property type="evidence" value="ECO:0007669"/>
    <property type="project" value="InterPro"/>
</dbReference>
<accession>A0AAN5IBL3</accession>
<dbReference type="AlphaFoldDB" id="A0AAN5IBL3"/>
<name>A0AAN5IBL3_9BILA</name>
<dbReference type="InterPro" id="IPR032041">
    <property type="entry name" value="Cdc73_N"/>
</dbReference>
<dbReference type="Proteomes" id="UP001328107">
    <property type="component" value="Unassembled WGS sequence"/>
</dbReference>
<evidence type="ECO:0000313" key="3">
    <source>
        <dbReference type="Proteomes" id="UP001328107"/>
    </source>
</evidence>
<sequence length="246" mass="27764">FTMDPLSVLREYVAGRRSRRDITTEKGSFGIFDDVAYAKDAKTSLYQYGKTSVFYTLESILHLWDNRNLQHPIYVRNASGAGIMAVTRADRREILEFLVGERTGLPSNHDPLAPLSSTIPLSIFVDLEGPDRKKQKLDPSALKAPRIDHLLNDGPSMQSQQDAGKLRDLNEQLTADKIAALRMKRKNNQRKNITETLDENDLTSENSVMKVDRGDLRDLERTWRVRENCLEAATKSFASVLTVLSG</sequence>
<comment type="caution">
    <text evidence="2">The sequence shown here is derived from an EMBL/GenBank/DDBJ whole genome shotgun (WGS) entry which is preliminary data.</text>
</comment>
<dbReference type="InterPro" id="IPR007852">
    <property type="entry name" value="Cdc73/Parafibromin"/>
</dbReference>
<dbReference type="EMBL" id="BTRK01000006">
    <property type="protein sequence ID" value="GMR58200.1"/>
    <property type="molecule type" value="Genomic_DNA"/>
</dbReference>
<reference evidence="3" key="1">
    <citation type="submission" date="2022-10" db="EMBL/GenBank/DDBJ databases">
        <title>Genome assembly of Pristionchus species.</title>
        <authorList>
            <person name="Yoshida K."/>
            <person name="Sommer R.J."/>
        </authorList>
    </citation>
    <scope>NUCLEOTIDE SEQUENCE [LARGE SCALE GENOMIC DNA]</scope>
    <source>
        <strain evidence="3">RS5460</strain>
    </source>
</reference>
<feature type="non-terminal residue" evidence="2">
    <location>
        <position position="246"/>
    </location>
</feature>
<dbReference type="GO" id="GO:0032968">
    <property type="term" value="P:positive regulation of transcription elongation by RNA polymerase II"/>
    <property type="evidence" value="ECO:0007669"/>
    <property type="project" value="TreeGrafter"/>
</dbReference>